<dbReference type="PANTHER" id="PTHR43725">
    <property type="entry name" value="UDP-GLUCOSE 4-EPIMERASE"/>
    <property type="match status" value="1"/>
</dbReference>
<dbReference type="GeneID" id="82205687"/>
<dbReference type="NCBIfam" id="TIGR01179">
    <property type="entry name" value="galE"/>
    <property type="match status" value="1"/>
</dbReference>
<evidence type="ECO:0000256" key="2">
    <source>
        <dbReference type="ARBA" id="ARBA00001911"/>
    </source>
</evidence>
<evidence type="ECO:0000256" key="9">
    <source>
        <dbReference type="ARBA" id="ARBA00023235"/>
    </source>
</evidence>
<comment type="cofactor">
    <cofactor evidence="2 11">
        <name>NAD(+)</name>
        <dbReference type="ChEBI" id="CHEBI:57540"/>
    </cofactor>
</comment>
<dbReference type="Gene3D" id="3.40.50.720">
    <property type="entry name" value="NAD(P)-binding Rossmann-like Domain"/>
    <property type="match status" value="1"/>
</dbReference>
<protein>
    <recommendedName>
        <fullName evidence="6 11">UDP-glucose 4-epimerase</fullName>
        <ecNumber evidence="5 11">5.1.3.2</ecNumber>
    </recommendedName>
</protein>
<comment type="similarity">
    <text evidence="4 11">Belongs to the NAD(P)-dependent epimerase/dehydratase family.</text>
</comment>
<gene>
    <name evidence="13" type="ORF">CRIB_1655</name>
</gene>
<keyword evidence="14" id="KW-1185">Reference proteome</keyword>
<evidence type="ECO:0000256" key="7">
    <source>
        <dbReference type="ARBA" id="ARBA00023027"/>
    </source>
</evidence>
<reference evidence="13 14" key="1">
    <citation type="submission" date="2014-04" db="EMBL/GenBank/DDBJ databases">
        <authorList>
            <person name="Hornung B.V."/>
        </authorList>
    </citation>
    <scope>NUCLEOTIDE SEQUENCE [LARGE SCALE GENOMIC DNA]</scope>
    <source>
        <strain evidence="13 14">CRIB</strain>
    </source>
</reference>
<evidence type="ECO:0000313" key="13">
    <source>
        <dbReference type="EMBL" id="CED94262.1"/>
    </source>
</evidence>
<evidence type="ECO:0000256" key="3">
    <source>
        <dbReference type="ARBA" id="ARBA00004947"/>
    </source>
</evidence>
<feature type="domain" description="NAD-dependent epimerase/dehydratase" evidence="12">
    <location>
        <begin position="3"/>
        <end position="251"/>
    </location>
</feature>
<dbReference type="UniPathway" id="UPA00214"/>
<sequence length="334" mass="37781">MSILIIGGAGYIGSHTVKYFLEQNEDIIVVDNLLTGHKEAILTDKFYNCDIRDKENLDKVFKENNIEAVIHFAANSLVGESMVKPYEYYHNNVYGMMCLLDVMKENNVDKIVFSSTAATYGEPKNIPIMEDDETNPTNTYGETKLAMEKMMKWFDNAYGTKYVSLRYFNAAGAYFDGSIGEDHKTETHLIPLILQVPLGKRSHISIFGNDYDTKDGTCIRDYIHVMDLASAHYKALEYLRKGNDSDIFNLGNGNGYSVKEVIDVARKVTNFDICAVEEPRRSGDPAVLIASSEKAKSVLGWKPEFDSLEKIIEDAWNWHKNNINGYTTVIDNIK</sequence>
<dbReference type="AlphaFoldDB" id="A0A1V1I1Y7"/>
<comment type="subunit">
    <text evidence="11">Homodimer.</text>
</comment>
<dbReference type="InterPro" id="IPR005886">
    <property type="entry name" value="UDP_G4E"/>
</dbReference>
<comment type="pathway">
    <text evidence="3 11">Carbohydrate metabolism; galactose metabolism.</text>
</comment>
<dbReference type="RefSeq" id="WP_180701796.1">
    <property type="nucleotide sequence ID" value="NZ_LN555523.1"/>
</dbReference>
<keyword evidence="8" id="KW-0299">Galactose metabolism</keyword>
<evidence type="ECO:0000256" key="11">
    <source>
        <dbReference type="RuleBase" id="RU366046"/>
    </source>
</evidence>
<dbReference type="Pfam" id="PF01370">
    <property type="entry name" value="Epimerase"/>
    <property type="match status" value="1"/>
</dbReference>
<evidence type="ECO:0000256" key="10">
    <source>
        <dbReference type="ARBA" id="ARBA00023277"/>
    </source>
</evidence>
<accession>A0A1V1I1Y7</accession>
<evidence type="ECO:0000256" key="4">
    <source>
        <dbReference type="ARBA" id="ARBA00007637"/>
    </source>
</evidence>
<dbReference type="InterPro" id="IPR036291">
    <property type="entry name" value="NAD(P)-bd_dom_sf"/>
</dbReference>
<proteinExistence type="inferred from homology"/>
<evidence type="ECO:0000313" key="14">
    <source>
        <dbReference type="Proteomes" id="UP000245622"/>
    </source>
</evidence>
<dbReference type="PANTHER" id="PTHR43725:SF53">
    <property type="entry name" value="UDP-ARABINOSE 4-EPIMERASE 1"/>
    <property type="match status" value="1"/>
</dbReference>
<evidence type="ECO:0000256" key="5">
    <source>
        <dbReference type="ARBA" id="ARBA00013189"/>
    </source>
</evidence>
<organism evidence="13 14">
    <name type="scientific">Romboutsia ilealis</name>
    <dbReference type="NCBI Taxonomy" id="1115758"/>
    <lineage>
        <taxon>Bacteria</taxon>
        <taxon>Bacillati</taxon>
        <taxon>Bacillota</taxon>
        <taxon>Clostridia</taxon>
        <taxon>Peptostreptococcales</taxon>
        <taxon>Peptostreptococcaceae</taxon>
        <taxon>Romboutsia</taxon>
    </lineage>
</organism>
<evidence type="ECO:0000256" key="8">
    <source>
        <dbReference type="ARBA" id="ARBA00023144"/>
    </source>
</evidence>
<dbReference type="GO" id="GO:0003978">
    <property type="term" value="F:UDP-glucose 4-epimerase activity"/>
    <property type="evidence" value="ECO:0007669"/>
    <property type="project" value="UniProtKB-UniRule"/>
</dbReference>
<dbReference type="InterPro" id="IPR001509">
    <property type="entry name" value="Epimerase_deHydtase"/>
</dbReference>
<evidence type="ECO:0000259" key="12">
    <source>
        <dbReference type="Pfam" id="PF01370"/>
    </source>
</evidence>
<name>A0A1V1I1Y7_9FIRM</name>
<keyword evidence="7 11" id="KW-0520">NAD</keyword>
<comment type="catalytic activity">
    <reaction evidence="1 11">
        <text>UDP-alpha-D-glucose = UDP-alpha-D-galactose</text>
        <dbReference type="Rhea" id="RHEA:22168"/>
        <dbReference type="ChEBI" id="CHEBI:58885"/>
        <dbReference type="ChEBI" id="CHEBI:66914"/>
        <dbReference type="EC" id="5.1.3.2"/>
    </reaction>
</comment>
<dbReference type="CDD" id="cd05247">
    <property type="entry name" value="UDP_G4E_1_SDR_e"/>
    <property type="match status" value="1"/>
</dbReference>
<dbReference type="GO" id="GO:0033499">
    <property type="term" value="P:galactose catabolic process via UDP-galactose, Leloir pathway"/>
    <property type="evidence" value="ECO:0007669"/>
    <property type="project" value="TreeGrafter"/>
</dbReference>
<dbReference type="SUPFAM" id="SSF51735">
    <property type="entry name" value="NAD(P)-binding Rossmann-fold domains"/>
    <property type="match status" value="1"/>
</dbReference>
<dbReference type="EMBL" id="LN555523">
    <property type="protein sequence ID" value="CED94262.1"/>
    <property type="molecule type" value="Genomic_DNA"/>
</dbReference>
<dbReference type="KEGG" id="ril:CRIB_1655"/>
<evidence type="ECO:0000256" key="1">
    <source>
        <dbReference type="ARBA" id="ARBA00000083"/>
    </source>
</evidence>
<keyword evidence="9 11" id="KW-0413">Isomerase</keyword>
<dbReference type="EC" id="5.1.3.2" evidence="5 11"/>
<evidence type="ECO:0000256" key="6">
    <source>
        <dbReference type="ARBA" id="ARBA00018569"/>
    </source>
</evidence>
<dbReference type="Gene3D" id="3.90.25.10">
    <property type="entry name" value="UDP-galactose 4-epimerase, domain 1"/>
    <property type="match status" value="1"/>
</dbReference>
<dbReference type="Proteomes" id="UP000245622">
    <property type="component" value="Chromosome 1"/>
</dbReference>
<keyword evidence="10 11" id="KW-0119">Carbohydrate metabolism</keyword>